<protein>
    <recommendedName>
        <fullName evidence="6">Small ribosomal subunit protein bS6c</fullName>
    </recommendedName>
</protein>
<dbReference type="Pfam" id="PF01250">
    <property type="entry name" value="Ribosomal_S6"/>
    <property type="match status" value="1"/>
</dbReference>
<evidence type="ECO:0000313" key="7">
    <source>
        <dbReference type="EMBL" id="ARO91208.1"/>
    </source>
</evidence>
<name>A0A1X9PUP2_9RHOD</name>
<keyword evidence="4 6" id="KW-0689">Ribosomal protein</keyword>
<keyword evidence="7" id="KW-0934">Plastid</keyword>
<accession>A0A1X9PUP2</accession>
<dbReference type="InterPro" id="IPR020815">
    <property type="entry name" value="Ribosomal_bS6_CS"/>
</dbReference>
<dbReference type="PROSITE" id="PS01048">
    <property type="entry name" value="RIBOSOMAL_S6"/>
    <property type="match status" value="1"/>
</dbReference>
<dbReference type="GO" id="GO:0005840">
    <property type="term" value="C:ribosome"/>
    <property type="evidence" value="ECO:0007669"/>
    <property type="project" value="UniProtKB-KW"/>
</dbReference>
<comment type="similarity">
    <text evidence="1 6">Belongs to the bacterial ribosomal protein bS6 family.</text>
</comment>
<dbReference type="InterPro" id="IPR000529">
    <property type="entry name" value="Ribosomal_bS6"/>
</dbReference>
<evidence type="ECO:0000256" key="5">
    <source>
        <dbReference type="ARBA" id="ARBA00023274"/>
    </source>
</evidence>
<sequence length="111" mass="13058">MSTISYNNIENMNNYETIYVLKPDLSEEIILNLINKYQGILMNKGGKNIFIQNRGRRHLSYPIKRYHDGVYIQMNYEGNGSLVKTLQRDMNFDENIIRILTIKQDNINLSV</sequence>
<keyword evidence="3 6" id="KW-0694">RNA-binding</keyword>
<dbReference type="GO" id="GO:1990904">
    <property type="term" value="C:ribonucleoprotein complex"/>
    <property type="evidence" value="ECO:0007669"/>
    <property type="project" value="UniProtKB-KW"/>
</dbReference>
<dbReference type="Gene3D" id="3.30.70.60">
    <property type="match status" value="1"/>
</dbReference>
<evidence type="ECO:0000256" key="3">
    <source>
        <dbReference type="ARBA" id="ARBA00022884"/>
    </source>
</evidence>
<dbReference type="GO" id="GO:0006412">
    <property type="term" value="P:translation"/>
    <property type="evidence" value="ECO:0007669"/>
    <property type="project" value="UniProtKB-UniRule"/>
</dbReference>
<dbReference type="InterPro" id="IPR035980">
    <property type="entry name" value="Ribosomal_bS6_sf"/>
</dbReference>
<dbReference type="InterPro" id="IPR020814">
    <property type="entry name" value="Ribosomal_S6_plastid/chlpt"/>
</dbReference>
<dbReference type="AlphaFoldDB" id="A0A1X9PUP2"/>
<dbReference type="GO" id="GO:0070181">
    <property type="term" value="F:small ribosomal subunit rRNA binding"/>
    <property type="evidence" value="ECO:0007669"/>
    <property type="project" value="TreeGrafter"/>
</dbReference>
<dbReference type="CDD" id="cd15487">
    <property type="entry name" value="bS6_chloro_cyano"/>
    <property type="match status" value="1"/>
</dbReference>
<dbReference type="GO" id="GO:0003735">
    <property type="term" value="F:structural constituent of ribosome"/>
    <property type="evidence" value="ECO:0007669"/>
    <property type="project" value="InterPro"/>
</dbReference>
<dbReference type="PANTHER" id="PTHR21011">
    <property type="entry name" value="MITOCHONDRIAL 28S RIBOSOMAL PROTEIN S6"/>
    <property type="match status" value="1"/>
</dbReference>
<dbReference type="EMBL" id="KY709211">
    <property type="protein sequence ID" value="ARO91208.1"/>
    <property type="molecule type" value="Genomic_DNA"/>
</dbReference>
<dbReference type="SUPFAM" id="SSF54995">
    <property type="entry name" value="Ribosomal protein S6"/>
    <property type="match status" value="1"/>
</dbReference>
<dbReference type="GO" id="GO:0009507">
    <property type="term" value="C:chloroplast"/>
    <property type="evidence" value="ECO:0007669"/>
    <property type="project" value="UniProtKB-SubCell"/>
</dbReference>
<comment type="function">
    <text evidence="6">Binds together with bS18 to 16S ribosomal RNA.</text>
</comment>
<organism evidence="7">
    <name type="scientific">Flintiella sanguinaria</name>
    <dbReference type="NCBI Taxonomy" id="101926"/>
    <lineage>
        <taxon>Eukaryota</taxon>
        <taxon>Rhodophyta</taxon>
        <taxon>Bangiophyceae</taxon>
        <taxon>Porphyridiales</taxon>
        <taxon>Porphyridiaceae</taxon>
        <taxon>Flintiella</taxon>
    </lineage>
</organism>
<evidence type="ECO:0000256" key="1">
    <source>
        <dbReference type="ARBA" id="ARBA00009512"/>
    </source>
</evidence>
<reference evidence="7" key="1">
    <citation type="submission" date="2017-03" db="EMBL/GenBank/DDBJ databases">
        <title>The new red algal subphylum Proteorhodophytina comprises the largest and most divergent plastid genomes known.</title>
        <authorList>
            <person name="Munoz-Gomez S.A."/>
            <person name="Mejia-Franco F.G."/>
            <person name="Durnin K."/>
            <person name="Morgan C."/>
            <person name="Grisdale C.J."/>
            <person name="Archibald J.M."/>
            <person name="Slamovits C.H."/>
        </authorList>
    </citation>
    <scope>NUCLEOTIDE SEQUENCE</scope>
    <source>
        <strain evidence="7">UTEX LB2060</strain>
    </source>
</reference>
<proteinExistence type="inferred from homology"/>
<keyword evidence="2 6" id="KW-0699">rRNA-binding</keyword>
<dbReference type="InterPro" id="IPR014717">
    <property type="entry name" value="Transl_elong_EF1B/ribsomal_bS6"/>
</dbReference>
<dbReference type="NCBIfam" id="TIGR00166">
    <property type="entry name" value="S6"/>
    <property type="match status" value="1"/>
</dbReference>
<keyword evidence="5 6" id="KW-0687">Ribonucleoprotein</keyword>
<evidence type="ECO:0000256" key="6">
    <source>
        <dbReference type="HAMAP-Rule" id="MF_00360"/>
    </source>
</evidence>
<geneLocation type="chloroplast" evidence="7"/>
<evidence type="ECO:0000256" key="4">
    <source>
        <dbReference type="ARBA" id="ARBA00022980"/>
    </source>
</evidence>
<keyword evidence="7" id="KW-0150">Chloroplast</keyword>
<evidence type="ECO:0000256" key="2">
    <source>
        <dbReference type="ARBA" id="ARBA00022730"/>
    </source>
</evidence>
<comment type="subcellular location">
    <subcellularLocation>
        <location evidence="6">Plastid</location>
        <location evidence="6">Chloroplast</location>
    </subcellularLocation>
</comment>
<dbReference type="HAMAP" id="MF_00360">
    <property type="entry name" value="Ribosomal_bS6"/>
    <property type="match status" value="1"/>
</dbReference>
<gene>
    <name evidence="6 7" type="primary">rps6</name>
</gene>
<dbReference type="PANTHER" id="PTHR21011:SF1">
    <property type="entry name" value="SMALL RIBOSOMAL SUBUNIT PROTEIN BS6M"/>
    <property type="match status" value="1"/>
</dbReference>